<dbReference type="HOGENOM" id="CLU_040681_12_0_4"/>
<evidence type="ECO:0000256" key="1">
    <source>
        <dbReference type="ARBA" id="ARBA00023122"/>
    </source>
</evidence>
<dbReference type="Gene3D" id="3.10.580.10">
    <property type="entry name" value="CBS-domain"/>
    <property type="match status" value="1"/>
</dbReference>
<accession>A0A0B6RM68</accession>
<proteinExistence type="predicted"/>
<sequence length="142" mass="15230">MIRVADVMSRDVVSIAPNDTVRHAAQCMAHYDVGALPVCDRGRIVGIVTDRDLTVRVLADDVGPDTAIGEIATTRPVCCREHDDLDAVQQRMAEARIRRTPVVTAGGRLVGMLSLGDIATRAQGASQDELANTLERVSQPGQ</sequence>
<gene>
    <name evidence="4" type="ORF">BGL_1c18730</name>
</gene>
<dbReference type="SUPFAM" id="SSF54631">
    <property type="entry name" value="CBS-domain pair"/>
    <property type="match status" value="1"/>
</dbReference>
<evidence type="ECO:0000259" key="3">
    <source>
        <dbReference type="PROSITE" id="PS51371"/>
    </source>
</evidence>
<dbReference type="InterPro" id="IPR046342">
    <property type="entry name" value="CBS_dom_sf"/>
</dbReference>
<keyword evidence="1 2" id="KW-0129">CBS domain</keyword>
<dbReference type="SMART" id="SM00116">
    <property type="entry name" value="CBS"/>
    <property type="match status" value="2"/>
</dbReference>
<feature type="domain" description="CBS" evidence="3">
    <location>
        <begin position="8"/>
        <end position="66"/>
    </location>
</feature>
<protein>
    <recommendedName>
        <fullName evidence="3">CBS domain-containing protein</fullName>
    </recommendedName>
</protein>
<evidence type="ECO:0000256" key="2">
    <source>
        <dbReference type="PROSITE-ProRule" id="PRU00703"/>
    </source>
</evidence>
<evidence type="ECO:0000313" key="5">
    <source>
        <dbReference type="Proteomes" id="UP000031838"/>
    </source>
</evidence>
<dbReference type="KEGG" id="bpla:bpln_1g17370"/>
<dbReference type="PANTHER" id="PTHR43080:SF2">
    <property type="entry name" value="CBS DOMAIN-CONTAINING PROTEIN"/>
    <property type="match status" value="1"/>
</dbReference>
<reference evidence="4 5" key="2">
    <citation type="journal article" date="2016" name="Appl. Microbiol. Biotechnol.">
        <title>Mutations improving production and secretion of extracellular lipase by Burkholderia glumae PG1.</title>
        <authorList>
            <person name="Knapp A."/>
            <person name="Voget S."/>
            <person name="Gao R."/>
            <person name="Zaburannyi N."/>
            <person name="Krysciak D."/>
            <person name="Breuer M."/>
            <person name="Hauer B."/>
            <person name="Streit W.R."/>
            <person name="Muller R."/>
            <person name="Daniel R."/>
            <person name="Jaeger K.E."/>
        </authorList>
    </citation>
    <scope>NUCLEOTIDE SEQUENCE [LARGE SCALE GENOMIC DNA]</scope>
    <source>
        <strain evidence="4 5">PG1</strain>
    </source>
</reference>
<name>A0A0B6RM68_BURPL</name>
<dbReference type="CDD" id="cd04622">
    <property type="entry name" value="CBS_pair_HRP1_like"/>
    <property type="match status" value="1"/>
</dbReference>
<dbReference type="PANTHER" id="PTHR43080">
    <property type="entry name" value="CBS DOMAIN-CONTAINING PROTEIN CBSX3, MITOCHONDRIAL"/>
    <property type="match status" value="1"/>
</dbReference>
<dbReference type="PROSITE" id="PS51371">
    <property type="entry name" value="CBS"/>
    <property type="match status" value="2"/>
</dbReference>
<dbReference type="OrthoDB" id="9794094at2"/>
<dbReference type="InterPro" id="IPR051257">
    <property type="entry name" value="Diverse_CBS-Domain"/>
</dbReference>
<dbReference type="Pfam" id="PF00571">
    <property type="entry name" value="CBS"/>
    <property type="match status" value="2"/>
</dbReference>
<dbReference type="InterPro" id="IPR000644">
    <property type="entry name" value="CBS_dom"/>
</dbReference>
<keyword evidence="5" id="KW-1185">Reference proteome</keyword>
<reference evidence="5" key="1">
    <citation type="submission" date="2011-03" db="EMBL/GenBank/DDBJ databases">
        <authorList>
            <person name="Voget S."/>
            <person name="Streit W.R."/>
            <person name="Jaeger K.E."/>
            <person name="Daniel R."/>
        </authorList>
    </citation>
    <scope>NUCLEOTIDE SEQUENCE [LARGE SCALE GENOMIC DNA]</scope>
    <source>
        <strain evidence="5">PG1</strain>
    </source>
</reference>
<dbReference type="RefSeq" id="WP_042624895.1">
    <property type="nucleotide sequence ID" value="NZ_BSTO01000011.1"/>
</dbReference>
<dbReference type="Proteomes" id="UP000031838">
    <property type="component" value="Chromosome 1"/>
</dbReference>
<dbReference type="EMBL" id="CP002580">
    <property type="protein sequence ID" value="AJK46382.1"/>
    <property type="molecule type" value="Genomic_DNA"/>
</dbReference>
<organism evidence="4 5">
    <name type="scientific">Burkholderia plantarii</name>
    <dbReference type="NCBI Taxonomy" id="41899"/>
    <lineage>
        <taxon>Bacteria</taxon>
        <taxon>Pseudomonadati</taxon>
        <taxon>Pseudomonadota</taxon>
        <taxon>Betaproteobacteria</taxon>
        <taxon>Burkholderiales</taxon>
        <taxon>Burkholderiaceae</taxon>
        <taxon>Burkholderia</taxon>
    </lineage>
</organism>
<dbReference type="KEGG" id="bgp:BGL_1c18730"/>
<dbReference type="AlphaFoldDB" id="A0A0B6RM68"/>
<evidence type="ECO:0000313" key="4">
    <source>
        <dbReference type="EMBL" id="AJK46382.1"/>
    </source>
</evidence>
<feature type="domain" description="CBS" evidence="3">
    <location>
        <begin position="72"/>
        <end position="129"/>
    </location>
</feature>